<name>A0A0F5LN00_9HYPH</name>
<evidence type="ECO:0000313" key="8">
    <source>
        <dbReference type="Proteomes" id="UP000033608"/>
    </source>
</evidence>
<dbReference type="OrthoDB" id="9796770at2"/>
<dbReference type="InterPro" id="IPR029058">
    <property type="entry name" value="AB_hydrolase_fold"/>
</dbReference>
<sequence>MTPDQILQIVVALLVAQPDTTAFQPLMSGGYDAHFPVTIEACPRPLPAADIEGQTVICGRIDVPENHGAPDGNRVDLAFAVLKARSLSPAPDPVVYLHGGPGGRAVPDLAFNAGLFDHLRDRRDLVLFDQRASGISARTVACTNTLADNIIELAKDEPDSDAPDPLALCLNEVESSGIVLPDYNTTQNAKDVRALMTGLGYPVYNAYGISYGTKLGLEMLRSAPEGLRAVILDSIAPPDVRSYDTNGVPLDLAIGAVVDQCAADVACVAAFPDFEETVLTAADKLKETPFPATATRPAIDLTTLINLFAERNSIVTNRRQTSFIPAIVSEWAAGTTQLYDLYVAGKLTPAQTPDTMITPFIDKVPSDQLVMAYAALNKAEELRRFNTASEILLQQISALSVAPADLTQLESTLDKAISASLTGLDANTLIAMAKAYGRFVGATPDKAAIEAFVETYIPEPSLSGIKTIIAAMSSSDVAAFYARAQRDTSPYFDKLRESLDLAIYACQEDIPFNSREGFEAMSEAYRFPFVRADADSTLEFYDICDNFTPAPREGFNTRVSSDRPVLALAGLNDTQTNGDAADYVLATMSNGQAVTFPEAGHGVLQFSQCAKDIGAAFIDDPMAKVDTSCTKALVPTFVVP</sequence>
<dbReference type="SUPFAM" id="SSF53474">
    <property type="entry name" value="alpha/beta-Hydrolases"/>
    <property type="match status" value="1"/>
</dbReference>
<dbReference type="RefSeq" id="WP_046135775.1">
    <property type="nucleotide sequence ID" value="NZ_FQVC01000002.1"/>
</dbReference>
<feature type="domain" description="AB hydrolase-1" evidence="4">
    <location>
        <begin position="93"/>
        <end position="237"/>
    </location>
</feature>
<proteinExistence type="inferred from homology"/>
<evidence type="ECO:0000259" key="4">
    <source>
        <dbReference type="Pfam" id="PF00561"/>
    </source>
</evidence>
<dbReference type="AlphaFoldDB" id="A0A0F5LN00"/>
<dbReference type="EMBL" id="FQVC01000002">
    <property type="protein sequence ID" value="SHE73866.1"/>
    <property type="molecule type" value="Genomic_DNA"/>
</dbReference>
<dbReference type="InterPro" id="IPR051601">
    <property type="entry name" value="Serine_prot/Carboxylest_S33"/>
</dbReference>
<dbReference type="Pfam" id="PF08386">
    <property type="entry name" value="Abhydrolase_4"/>
    <property type="match status" value="1"/>
</dbReference>
<dbReference type="Proteomes" id="UP000033608">
    <property type="component" value="Unassembled WGS sequence"/>
</dbReference>
<reference evidence="6 8" key="1">
    <citation type="submission" date="2015-03" db="EMBL/GenBank/DDBJ databases">
        <authorList>
            <person name="Hassan Y.I."/>
            <person name="Lepp D."/>
            <person name="Zhou T."/>
        </authorList>
    </citation>
    <scope>NUCLEOTIDE SEQUENCE [LARGE SCALE GENOMIC DNA]</scope>
    <source>
        <strain evidence="6 8">DSM 17137</strain>
    </source>
</reference>
<evidence type="ECO:0000259" key="5">
    <source>
        <dbReference type="Pfam" id="PF08386"/>
    </source>
</evidence>
<organism evidence="6 8">
    <name type="scientific">Devosia limi DSM 17137</name>
    <dbReference type="NCBI Taxonomy" id="1121477"/>
    <lineage>
        <taxon>Bacteria</taxon>
        <taxon>Pseudomonadati</taxon>
        <taxon>Pseudomonadota</taxon>
        <taxon>Alphaproteobacteria</taxon>
        <taxon>Hyphomicrobiales</taxon>
        <taxon>Devosiaceae</taxon>
        <taxon>Devosia</taxon>
    </lineage>
</organism>
<dbReference type="PATRIC" id="fig|1121477.3.peg.3850"/>
<dbReference type="Gene3D" id="3.40.50.1820">
    <property type="entry name" value="alpha/beta hydrolase"/>
    <property type="match status" value="2"/>
</dbReference>
<protein>
    <submittedName>
        <fullName evidence="7">Pimeloyl-ACP methyl ester carboxylesterase</fullName>
    </submittedName>
</protein>
<dbReference type="EMBL" id="LAJF01000089">
    <property type="protein sequence ID" value="KKB83698.1"/>
    <property type="molecule type" value="Genomic_DNA"/>
</dbReference>
<accession>A0A0F5LN00</accession>
<dbReference type="Proteomes" id="UP000184533">
    <property type="component" value="Unassembled WGS sequence"/>
</dbReference>
<dbReference type="Pfam" id="PF00561">
    <property type="entry name" value="Abhydrolase_1"/>
    <property type="match status" value="1"/>
</dbReference>
<keyword evidence="8" id="KW-1185">Reference proteome</keyword>
<dbReference type="InterPro" id="IPR000073">
    <property type="entry name" value="AB_hydrolase_1"/>
</dbReference>
<comment type="similarity">
    <text evidence="1">Belongs to the peptidase S33 family.</text>
</comment>
<dbReference type="InterPro" id="IPR013595">
    <property type="entry name" value="Pept_S33_TAP-like_C"/>
</dbReference>
<keyword evidence="3" id="KW-0378">Hydrolase</keyword>
<dbReference type="PANTHER" id="PTHR43248">
    <property type="entry name" value="2-SUCCINYL-6-HYDROXY-2,4-CYCLOHEXADIENE-1-CARBOXYLATE SYNTHASE"/>
    <property type="match status" value="1"/>
</dbReference>
<gene>
    <name evidence="7" type="ORF">SAMN02745223_01050</name>
    <name evidence="6" type="ORF">VW29_13455</name>
</gene>
<evidence type="ECO:0000313" key="6">
    <source>
        <dbReference type="EMBL" id="KKB83698.1"/>
    </source>
</evidence>
<evidence type="ECO:0000313" key="7">
    <source>
        <dbReference type="EMBL" id="SHE73866.1"/>
    </source>
</evidence>
<evidence type="ECO:0000313" key="9">
    <source>
        <dbReference type="Proteomes" id="UP000184533"/>
    </source>
</evidence>
<feature type="domain" description="Peptidase S33 tripeptidyl aminopeptidase-like C-terminal" evidence="5">
    <location>
        <begin position="553"/>
        <end position="629"/>
    </location>
</feature>
<reference evidence="7 9" key="2">
    <citation type="submission" date="2016-11" db="EMBL/GenBank/DDBJ databases">
        <authorList>
            <person name="Jaros S."/>
            <person name="Januszkiewicz K."/>
            <person name="Wedrychowicz H."/>
        </authorList>
    </citation>
    <scope>NUCLEOTIDE SEQUENCE [LARGE SCALE GENOMIC DNA]</scope>
    <source>
        <strain evidence="7 9">DSM 17137</strain>
    </source>
</reference>
<evidence type="ECO:0000256" key="2">
    <source>
        <dbReference type="ARBA" id="ARBA00022729"/>
    </source>
</evidence>
<keyword evidence="2" id="KW-0732">Signal</keyword>
<evidence type="ECO:0000256" key="3">
    <source>
        <dbReference type="ARBA" id="ARBA00022801"/>
    </source>
</evidence>
<dbReference type="GO" id="GO:0016787">
    <property type="term" value="F:hydrolase activity"/>
    <property type="evidence" value="ECO:0007669"/>
    <property type="project" value="UniProtKB-KW"/>
</dbReference>
<dbReference type="STRING" id="1121477.SAMN02745223_01050"/>
<dbReference type="PANTHER" id="PTHR43248:SF29">
    <property type="entry name" value="TRIPEPTIDYL AMINOPEPTIDASE"/>
    <property type="match status" value="1"/>
</dbReference>
<evidence type="ECO:0000256" key="1">
    <source>
        <dbReference type="ARBA" id="ARBA00010088"/>
    </source>
</evidence>